<reference evidence="2" key="1">
    <citation type="submission" date="2020-07" db="EMBL/GenBank/DDBJ databases">
        <title>Multicomponent nature underlies the extraordinary mechanical properties of spider dragline silk.</title>
        <authorList>
            <person name="Kono N."/>
            <person name="Nakamura H."/>
            <person name="Mori M."/>
            <person name="Yoshida Y."/>
            <person name="Ohtoshi R."/>
            <person name="Malay A.D."/>
            <person name="Moran D.A.P."/>
            <person name="Tomita M."/>
            <person name="Numata K."/>
            <person name="Arakawa K."/>
        </authorList>
    </citation>
    <scope>NUCLEOTIDE SEQUENCE</scope>
</reference>
<keyword evidence="3" id="KW-1185">Reference proteome</keyword>
<organism evidence="2 3">
    <name type="scientific">Trichonephila clavata</name>
    <name type="common">Joro spider</name>
    <name type="synonym">Nephila clavata</name>
    <dbReference type="NCBI Taxonomy" id="2740835"/>
    <lineage>
        <taxon>Eukaryota</taxon>
        <taxon>Metazoa</taxon>
        <taxon>Ecdysozoa</taxon>
        <taxon>Arthropoda</taxon>
        <taxon>Chelicerata</taxon>
        <taxon>Arachnida</taxon>
        <taxon>Araneae</taxon>
        <taxon>Araneomorphae</taxon>
        <taxon>Entelegynae</taxon>
        <taxon>Araneoidea</taxon>
        <taxon>Nephilidae</taxon>
        <taxon>Trichonephila</taxon>
    </lineage>
</organism>
<keyword evidence="1" id="KW-0472">Membrane</keyword>
<name>A0A8X6HL55_TRICU</name>
<gene>
    <name evidence="2" type="ORF">TNCT_378681</name>
</gene>
<evidence type="ECO:0000256" key="1">
    <source>
        <dbReference type="SAM" id="Phobius"/>
    </source>
</evidence>
<sequence>MDSRFWNSCLTNRLPIRFSRRLMKPFNDLSFSGGTGERSWSFRMFFWTFVKVPFSSNSPHKQIIIYIMSLTVRLACMLFAVLILGLLVVDHVSAMHMGQRNNNGVIELLVAGLVAKLLQEHHHHG</sequence>
<comment type="caution">
    <text evidence="2">The sequence shown here is derived from an EMBL/GenBank/DDBJ whole genome shotgun (WGS) entry which is preliminary data.</text>
</comment>
<keyword evidence="1" id="KW-0812">Transmembrane</keyword>
<protein>
    <submittedName>
        <fullName evidence="2">Uncharacterized protein</fullName>
    </submittedName>
</protein>
<dbReference type="OrthoDB" id="6434099at2759"/>
<feature type="transmembrane region" description="Helical" evidence="1">
    <location>
        <begin position="63"/>
        <end position="89"/>
    </location>
</feature>
<dbReference type="EMBL" id="BMAO01031628">
    <property type="protein sequence ID" value="GFQ76592.1"/>
    <property type="molecule type" value="Genomic_DNA"/>
</dbReference>
<proteinExistence type="predicted"/>
<dbReference type="AlphaFoldDB" id="A0A8X6HL55"/>
<evidence type="ECO:0000313" key="3">
    <source>
        <dbReference type="Proteomes" id="UP000887116"/>
    </source>
</evidence>
<accession>A0A8X6HL55</accession>
<dbReference type="Proteomes" id="UP000887116">
    <property type="component" value="Unassembled WGS sequence"/>
</dbReference>
<evidence type="ECO:0000313" key="2">
    <source>
        <dbReference type="EMBL" id="GFQ76592.1"/>
    </source>
</evidence>
<keyword evidence="1" id="KW-1133">Transmembrane helix</keyword>